<dbReference type="OrthoDB" id="9255870at2"/>
<dbReference type="EMBL" id="VDUZ01000017">
    <property type="protein sequence ID" value="TXL74594.1"/>
    <property type="molecule type" value="Genomic_DNA"/>
</dbReference>
<sequence length="232" mass="25665">MSDLLTRKAATTAGQPSLSCNTKAAAVAILKNSPTLDARTKMMLTPYLVDGIISAEAKRIGKWERRGETYLWMEWDWLRQIAGGVGPGQLYPAAYNEVMQRLNPELKQYLVHMGVNCGAGQHRGCGEFPLTLKGYPLDVMDPVTADFFIAATLALKIKESLKPGRNADDQLQFGIGRYFGAFSSLQAAQTAICPQNPSSVVHYPPVRDWLLRSSSPRDRDVAAYIQEVFGRR</sequence>
<organism evidence="1 2">
    <name type="scientific">Vineibacter terrae</name>
    <dbReference type="NCBI Taxonomy" id="2586908"/>
    <lineage>
        <taxon>Bacteria</taxon>
        <taxon>Pseudomonadati</taxon>
        <taxon>Pseudomonadota</taxon>
        <taxon>Alphaproteobacteria</taxon>
        <taxon>Hyphomicrobiales</taxon>
        <taxon>Vineibacter</taxon>
    </lineage>
</organism>
<protein>
    <submittedName>
        <fullName evidence="1">Uncharacterized protein</fullName>
    </submittedName>
</protein>
<dbReference type="Proteomes" id="UP000321638">
    <property type="component" value="Unassembled WGS sequence"/>
</dbReference>
<dbReference type="RefSeq" id="WP_147847968.1">
    <property type="nucleotide sequence ID" value="NZ_VDUZ01000017.1"/>
</dbReference>
<evidence type="ECO:0000313" key="2">
    <source>
        <dbReference type="Proteomes" id="UP000321638"/>
    </source>
</evidence>
<reference evidence="1 2" key="1">
    <citation type="submission" date="2019-06" db="EMBL/GenBank/DDBJ databases">
        <title>New taxonomy in bacterial strain CC-CFT640, isolated from vineyard.</title>
        <authorList>
            <person name="Lin S.-Y."/>
            <person name="Tsai C.-F."/>
            <person name="Young C.-C."/>
        </authorList>
    </citation>
    <scope>NUCLEOTIDE SEQUENCE [LARGE SCALE GENOMIC DNA]</scope>
    <source>
        <strain evidence="1 2">CC-CFT640</strain>
    </source>
</reference>
<gene>
    <name evidence="1" type="ORF">FHP25_16035</name>
</gene>
<accession>A0A5C8PM59</accession>
<proteinExistence type="predicted"/>
<name>A0A5C8PM59_9HYPH</name>
<keyword evidence="2" id="KW-1185">Reference proteome</keyword>
<comment type="caution">
    <text evidence="1">The sequence shown here is derived from an EMBL/GenBank/DDBJ whole genome shotgun (WGS) entry which is preliminary data.</text>
</comment>
<evidence type="ECO:0000313" key="1">
    <source>
        <dbReference type="EMBL" id="TXL74594.1"/>
    </source>
</evidence>
<dbReference type="AlphaFoldDB" id="A0A5C8PM59"/>